<dbReference type="AlphaFoldDB" id="A0A834FX66"/>
<keyword evidence="4" id="KW-0812">Transmembrane</keyword>
<comment type="caution">
    <text evidence="6">The sequence shown here is derived from an EMBL/GenBank/DDBJ whole genome shotgun (WGS) entry which is preliminary data.</text>
</comment>
<evidence type="ECO:0000256" key="4">
    <source>
        <dbReference type="SAM" id="Phobius"/>
    </source>
</evidence>
<dbReference type="EMBL" id="WJXA01000164">
    <property type="protein sequence ID" value="KAF7115190.1"/>
    <property type="molecule type" value="Genomic_DNA"/>
</dbReference>
<dbReference type="InterPro" id="IPR053211">
    <property type="entry name" value="DNA_repair-toleration"/>
</dbReference>
<keyword evidence="4" id="KW-0472">Membrane</keyword>
<proteinExistence type="predicted"/>
<evidence type="ECO:0000256" key="1">
    <source>
        <dbReference type="ARBA" id="ARBA00022614"/>
    </source>
</evidence>
<keyword evidence="1" id="KW-0433">Leucine-rich repeat</keyword>
<sequence>MASQPKRAPNFQALHSIFIFVFVIILIPFVSSSDSTVARASPATNTVAKQSEEIALLKWKASLDNQSQFLLSSWNETSHCTWVGIGCNDASKVTNLTLASIGLRVIWSIWNARNQLFFENEAVFWVEVIELTKARVAFCVTRSGNGWVCGSVSLFNSSVGRAKRFLGLSIEAVIDGANLRICLKLHLISDRRLKVGNSLHLKVCVSFVSSLTNSSQINLLEG</sequence>
<dbReference type="OrthoDB" id="1935138at2759"/>
<protein>
    <recommendedName>
        <fullName evidence="5">Leucine-rich repeat-containing N-terminal plant-type domain-containing protein</fullName>
    </recommendedName>
</protein>
<keyword evidence="3" id="KW-0677">Repeat</keyword>
<keyword evidence="2" id="KW-0732">Signal</keyword>
<evidence type="ECO:0000259" key="5">
    <source>
        <dbReference type="Pfam" id="PF08263"/>
    </source>
</evidence>
<dbReference type="PANTHER" id="PTHR48060:SF24">
    <property type="entry name" value="NON-SPECIFIC SERINE_THREONINE PROTEIN KINASE"/>
    <property type="match status" value="1"/>
</dbReference>
<organism evidence="6 7">
    <name type="scientific">Rhododendron simsii</name>
    <name type="common">Sims's rhododendron</name>
    <dbReference type="NCBI Taxonomy" id="118357"/>
    <lineage>
        <taxon>Eukaryota</taxon>
        <taxon>Viridiplantae</taxon>
        <taxon>Streptophyta</taxon>
        <taxon>Embryophyta</taxon>
        <taxon>Tracheophyta</taxon>
        <taxon>Spermatophyta</taxon>
        <taxon>Magnoliopsida</taxon>
        <taxon>eudicotyledons</taxon>
        <taxon>Gunneridae</taxon>
        <taxon>Pentapetalae</taxon>
        <taxon>asterids</taxon>
        <taxon>Ericales</taxon>
        <taxon>Ericaceae</taxon>
        <taxon>Ericoideae</taxon>
        <taxon>Rhodoreae</taxon>
        <taxon>Rhododendron</taxon>
    </lineage>
</organism>
<feature type="domain" description="Leucine-rich repeat-containing N-terminal plant-type" evidence="5">
    <location>
        <begin position="51"/>
        <end position="88"/>
    </location>
</feature>
<accession>A0A834FX66</accession>
<dbReference type="InterPro" id="IPR013210">
    <property type="entry name" value="LRR_N_plant-typ"/>
</dbReference>
<evidence type="ECO:0000313" key="6">
    <source>
        <dbReference type="EMBL" id="KAF7115190.1"/>
    </source>
</evidence>
<name>A0A834FX66_RHOSS</name>
<keyword evidence="7" id="KW-1185">Reference proteome</keyword>
<evidence type="ECO:0000256" key="3">
    <source>
        <dbReference type="ARBA" id="ARBA00022737"/>
    </source>
</evidence>
<dbReference type="Proteomes" id="UP000626092">
    <property type="component" value="Unassembled WGS sequence"/>
</dbReference>
<dbReference type="PANTHER" id="PTHR48060">
    <property type="entry name" value="DNA DAMAGE-REPAIR/TOLERATION PROTEIN DRT100"/>
    <property type="match status" value="1"/>
</dbReference>
<evidence type="ECO:0000313" key="7">
    <source>
        <dbReference type="Proteomes" id="UP000626092"/>
    </source>
</evidence>
<dbReference type="InterPro" id="IPR032675">
    <property type="entry name" value="LRR_dom_sf"/>
</dbReference>
<keyword evidence="4" id="KW-1133">Transmembrane helix</keyword>
<dbReference type="Pfam" id="PF08263">
    <property type="entry name" value="LRRNT_2"/>
    <property type="match status" value="1"/>
</dbReference>
<reference evidence="6" key="1">
    <citation type="submission" date="2019-11" db="EMBL/GenBank/DDBJ databases">
        <authorList>
            <person name="Liu Y."/>
            <person name="Hou J."/>
            <person name="Li T.-Q."/>
            <person name="Guan C.-H."/>
            <person name="Wu X."/>
            <person name="Wu H.-Z."/>
            <person name="Ling F."/>
            <person name="Zhang R."/>
            <person name="Shi X.-G."/>
            <person name="Ren J.-P."/>
            <person name="Chen E.-F."/>
            <person name="Sun J.-M."/>
        </authorList>
    </citation>
    <scope>NUCLEOTIDE SEQUENCE</scope>
    <source>
        <strain evidence="6">Adult_tree_wgs_1</strain>
        <tissue evidence="6">Leaves</tissue>
    </source>
</reference>
<dbReference type="Gene3D" id="3.80.10.10">
    <property type="entry name" value="Ribonuclease Inhibitor"/>
    <property type="match status" value="1"/>
</dbReference>
<evidence type="ECO:0000256" key="2">
    <source>
        <dbReference type="ARBA" id="ARBA00022729"/>
    </source>
</evidence>
<feature type="transmembrane region" description="Helical" evidence="4">
    <location>
        <begin position="12"/>
        <end position="31"/>
    </location>
</feature>
<gene>
    <name evidence="6" type="ORF">RHSIM_RhsimUnG0062000</name>
</gene>